<reference evidence="4" key="1">
    <citation type="submission" date="2021-01" db="EMBL/GenBank/DDBJ databases">
        <title>Whole genome shotgun sequence of Virgisporangium aliadipatigenens NBRC 105644.</title>
        <authorList>
            <person name="Komaki H."/>
            <person name="Tamura T."/>
        </authorList>
    </citation>
    <scope>NUCLEOTIDE SEQUENCE</scope>
    <source>
        <strain evidence="4">NBRC 105644</strain>
    </source>
</reference>
<evidence type="ECO:0000313" key="4">
    <source>
        <dbReference type="EMBL" id="GIJ43780.1"/>
    </source>
</evidence>
<dbReference type="RefSeq" id="WP_203897326.1">
    <property type="nucleotide sequence ID" value="NZ_BOPF01000002.1"/>
</dbReference>
<dbReference type="Pfam" id="PF01981">
    <property type="entry name" value="PTH2"/>
    <property type="match status" value="1"/>
</dbReference>
<protein>
    <recommendedName>
        <fullName evidence="1">peptidyl-tRNA hydrolase</fullName>
        <ecNumber evidence="1">3.1.1.29</ecNumber>
    </recommendedName>
</protein>
<dbReference type="GO" id="GO:0004045">
    <property type="term" value="F:peptidyl-tRNA hydrolase activity"/>
    <property type="evidence" value="ECO:0007669"/>
    <property type="project" value="UniProtKB-EC"/>
</dbReference>
<proteinExistence type="predicted"/>
<gene>
    <name evidence="4" type="ORF">Val02_06660</name>
</gene>
<evidence type="ECO:0000256" key="3">
    <source>
        <dbReference type="ARBA" id="ARBA00048707"/>
    </source>
</evidence>
<evidence type="ECO:0000256" key="2">
    <source>
        <dbReference type="ARBA" id="ARBA00022801"/>
    </source>
</evidence>
<accession>A0A8J4DMG9</accession>
<dbReference type="EMBL" id="BOPF01000002">
    <property type="protein sequence ID" value="GIJ43780.1"/>
    <property type="molecule type" value="Genomic_DNA"/>
</dbReference>
<dbReference type="Gene3D" id="3.40.1490.10">
    <property type="entry name" value="Bit1"/>
    <property type="match status" value="1"/>
</dbReference>
<dbReference type="InterPro" id="IPR023476">
    <property type="entry name" value="Pep_tRNA_hydro_II_dom_sf"/>
</dbReference>
<evidence type="ECO:0000256" key="1">
    <source>
        <dbReference type="ARBA" id="ARBA00013260"/>
    </source>
</evidence>
<dbReference type="EC" id="3.1.1.29" evidence="1"/>
<dbReference type="InterPro" id="IPR002833">
    <property type="entry name" value="PTH2"/>
</dbReference>
<sequence length="114" mass="12494">MHVPRFYLVTRDDLRPGVQACQAAHAALDFAVRHPDLIGDWHSTSNTLVLLAVPDELALGWLCDDATALGLRVVRFHEPDLGFELTAAALEPAAHRLVSNLPLALARWGEVKIP</sequence>
<dbReference type="AlphaFoldDB" id="A0A8J4DMG9"/>
<organism evidence="4 5">
    <name type="scientific">Virgisporangium aliadipatigenens</name>
    <dbReference type="NCBI Taxonomy" id="741659"/>
    <lineage>
        <taxon>Bacteria</taxon>
        <taxon>Bacillati</taxon>
        <taxon>Actinomycetota</taxon>
        <taxon>Actinomycetes</taxon>
        <taxon>Micromonosporales</taxon>
        <taxon>Micromonosporaceae</taxon>
        <taxon>Virgisporangium</taxon>
    </lineage>
</organism>
<comment type="caution">
    <text evidence="4">The sequence shown here is derived from an EMBL/GenBank/DDBJ whole genome shotgun (WGS) entry which is preliminary data.</text>
</comment>
<name>A0A8J4DMG9_9ACTN</name>
<dbReference type="Proteomes" id="UP000619260">
    <property type="component" value="Unassembled WGS sequence"/>
</dbReference>
<keyword evidence="2" id="KW-0378">Hydrolase</keyword>
<keyword evidence="5" id="KW-1185">Reference proteome</keyword>
<dbReference type="SUPFAM" id="SSF102462">
    <property type="entry name" value="Peptidyl-tRNA hydrolase II"/>
    <property type="match status" value="1"/>
</dbReference>
<comment type="catalytic activity">
    <reaction evidence="3">
        <text>an N-acyl-L-alpha-aminoacyl-tRNA + H2O = an N-acyl-L-amino acid + a tRNA + H(+)</text>
        <dbReference type="Rhea" id="RHEA:54448"/>
        <dbReference type="Rhea" id="RHEA-COMP:10123"/>
        <dbReference type="Rhea" id="RHEA-COMP:13883"/>
        <dbReference type="ChEBI" id="CHEBI:15377"/>
        <dbReference type="ChEBI" id="CHEBI:15378"/>
        <dbReference type="ChEBI" id="CHEBI:59874"/>
        <dbReference type="ChEBI" id="CHEBI:78442"/>
        <dbReference type="ChEBI" id="CHEBI:138191"/>
        <dbReference type="EC" id="3.1.1.29"/>
    </reaction>
</comment>
<evidence type="ECO:0000313" key="5">
    <source>
        <dbReference type="Proteomes" id="UP000619260"/>
    </source>
</evidence>